<reference evidence="1" key="2">
    <citation type="submission" date="2020-11" db="EMBL/GenBank/DDBJ databases">
        <authorList>
            <person name="McCartney M.A."/>
            <person name="Auch B."/>
            <person name="Kono T."/>
            <person name="Mallez S."/>
            <person name="Becker A."/>
            <person name="Gohl D.M."/>
            <person name="Silverstein K.A.T."/>
            <person name="Koren S."/>
            <person name="Bechman K.B."/>
            <person name="Herman A."/>
            <person name="Abrahante J.E."/>
            <person name="Garbe J."/>
        </authorList>
    </citation>
    <scope>NUCLEOTIDE SEQUENCE</scope>
    <source>
        <strain evidence="1">Duluth1</strain>
        <tissue evidence="1">Whole animal</tissue>
    </source>
</reference>
<evidence type="ECO:0000313" key="2">
    <source>
        <dbReference type="Proteomes" id="UP000828390"/>
    </source>
</evidence>
<gene>
    <name evidence="1" type="ORF">DPMN_011363</name>
</gene>
<sequence>MSDIVPFTGTAASADLKNVTDGVAVGVDYTLNLKKSMQKKLDSTDQEDVIIYEKGGGFRLLLNTGMYFSRLRPINFSPITHFSINAAKFRCTTDREIWLKRKTNTYNYFL</sequence>
<comment type="caution">
    <text evidence="1">The sequence shown here is derived from an EMBL/GenBank/DDBJ whole genome shotgun (WGS) entry which is preliminary data.</text>
</comment>
<accession>A0A9D4N0F0</accession>
<proteinExistence type="predicted"/>
<dbReference type="AlphaFoldDB" id="A0A9D4N0F0"/>
<reference evidence="1" key="1">
    <citation type="journal article" date="2019" name="bioRxiv">
        <title>The Genome of the Zebra Mussel, Dreissena polymorpha: A Resource for Invasive Species Research.</title>
        <authorList>
            <person name="McCartney M.A."/>
            <person name="Auch B."/>
            <person name="Kono T."/>
            <person name="Mallez S."/>
            <person name="Zhang Y."/>
            <person name="Obille A."/>
            <person name="Becker A."/>
            <person name="Abrahante J.E."/>
            <person name="Garbe J."/>
            <person name="Badalamenti J.P."/>
            <person name="Herman A."/>
            <person name="Mangelson H."/>
            <person name="Liachko I."/>
            <person name="Sullivan S."/>
            <person name="Sone E.D."/>
            <person name="Koren S."/>
            <person name="Silverstein K.A.T."/>
            <person name="Beckman K.B."/>
            <person name="Gohl D.M."/>
        </authorList>
    </citation>
    <scope>NUCLEOTIDE SEQUENCE</scope>
    <source>
        <strain evidence="1">Duluth1</strain>
        <tissue evidence="1">Whole animal</tissue>
    </source>
</reference>
<dbReference type="Proteomes" id="UP000828390">
    <property type="component" value="Unassembled WGS sequence"/>
</dbReference>
<organism evidence="1 2">
    <name type="scientific">Dreissena polymorpha</name>
    <name type="common">Zebra mussel</name>
    <name type="synonym">Mytilus polymorpha</name>
    <dbReference type="NCBI Taxonomy" id="45954"/>
    <lineage>
        <taxon>Eukaryota</taxon>
        <taxon>Metazoa</taxon>
        <taxon>Spiralia</taxon>
        <taxon>Lophotrochozoa</taxon>
        <taxon>Mollusca</taxon>
        <taxon>Bivalvia</taxon>
        <taxon>Autobranchia</taxon>
        <taxon>Heteroconchia</taxon>
        <taxon>Euheterodonta</taxon>
        <taxon>Imparidentia</taxon>
        <taxon>Neoheterodontei</taxon>
        <taxon>Myida</taxon>
        <taxon>Dreissenoidea</taxon>
        <taxon>Dreissenidae</taxon>
        <taxon>Dreissena</taxon>
    </lineage>
</organism>
<dbReference type="EMBL" id="JAIWYP010000001">
    <property type="protein sequence ID" value="KAH3887347.1"/>
    <property type="molecule type" value="Genomic_DNA"/>
</dbReference>
<evidence type="ECO:0000313" key="1">
    <source>
        <dbReference type="EMBL" id="KAH3887347.1"/>
    </source>
</evidence>
<keyword evidence="2" id="KW-1185">Reference proteome</keyword>
<protein>
    <submittedName>
        <fullName evidence="1">Uncharacterized protein</fullName>
    </submittedName>
</protein>
<name>A0A9D4N0F0_DREPO</name>